<dbReference type="Pfam" id="PF00254">
    <property type="entry name" value="FKBP_C"/>
    <property type="match status" value="2"/>
</dbReference>
<evidence type="ECO:0000256" key="7">
    <source>
        <dbReference type="ARBA" id="ARBA00022737"/>
    </source>
</evidence>
<dbReference type="Gene3D" id="1.25.40.10">
    <property type="entry name" value="Tetratricopeptide repeat domain"/>
    <property type="match status" value="1"/>
</dbReference>
<dbReference type="SMART" id="SM00028">
    <property type="entry name" value="TPR"/>
    <property type="match status" value="3"/>
</dbReference>
<dbReference type="InterPro" id="IPR019734">
    <property type="entry name" value="TPR_rpt"/>
</dbReference>
<dbReference type="PROSITE" id="PS50059">
    <property type="entry name" value="FKBP_PPIASE"/>
    <property type="match status" value="2"/>
</dbReference>
<feature type="domain" description="PPIase FKBP-type" evidence="22">
    <location>
        <begin position="182"/>
        <end position="268"/>
    </location>
</feature>
<dbReference type="FunFam" id="3.40.190.10:FF:000078">
    <property type="entry name" value="glutamate receptor ionotropic, NMDA 3B"/>
    <property type="match status" value="1"/>
</dbReference>
<dbReference type="Gene3D" id="3.40.190.10">
    <property type="entry name" value="Periplasmic binding protein-like II"/>
    <property type="match status" value="3"/>
</dbReference>
<feature type="transmembrane region" description="Helical" evidence="21">
    <location>
        <begin position="1100"/>
        <end position="1120"/>
    </location>
</feature>
<evidence type="ECO:0000256" key="19">
    <source>
        <dbReference type="PROSITE-ProRule" id="PRU00277"/>
    </source>
</evidence>
<keyword evidence="14" id="KW-0675">Receptor</keyword>
<feature type="transmembrane region" description="Helical" evidence="21">
    <location>
        <begin position="1289"/>
        <end position="1312"/>
    </location>
</feature>
<keyword evidence="24" id="KW-1185">Reference proteome</keyword>
<dbReference type="GO" id="GO:0005886">
    <property type="term" value="C:plasma membrane"/>
    <property type="evidence" value="ECO:0007669"/>
    <property type="project" value="UniProtKB-ARBA"/>
</dbReference>
<dbReference type="Proteomes" id="UP001487740">
    <property type="component" value="Unassembled WGS sequence"/>
</dbReference>
<keyword evidence="6 21" id="KW-0812">Transmembrane</keyword>
<organism evidence="23 24">
    <name type="scientific">Scylla paramamosain</name>
    <name type="common">Mud crab</name>
    <dbReference type="NCBI Taxonomy" id="85552"/>
    <lineage>
        <taxon>Eukaryota</taxon>
        <taxon>Metazoa</taxon>
        <taxon>Ecdysozoa</taxon>
        <taxon>Arthropoda</taxon>
        <taxon>Crustacea</taxon>
        <taxon>Multicrustacea</taxon>
        <taxon>Malacostraca</taxon>
        <taxon>Eumalacostraca</taxon>
        <taxon>Eucarida</taxon>
        <taxon>Decapoda</taxon>
        <taxon>Pleocyemata</taxon>
        <taxon>Brachyura</taxon>
        <taxon>Eubrachyura</taxon>
        <taxon>Portunoidea</taxon>
        <taxon>Portunidae</taxon>
        <taxon>Portuninae</taxon>
        <taxon>Scylla</taxon>
    </lineage>
</organism>
<evidence type="ECO:0000256" key="10">
    <source>
        <dbReference type="ARBA" id="ARBA00023054"/>
    </source>
</evidence>
<evidence type="ECO:0000256" key="18">
    <source>
        <dbReference type="ARBA" id="ARBA00023303"/>
    </source>
</evidence>
<evidence type="ECO:0000256" key="3">
    <source>
        <dbReference type="ARBA" id="ARBA00008685"/>
    </source>
</evidence>
<dbReference type="FunFam" id="3.10.50.40:FF:000013">
    <property type="entry name" value="Peptidylprolyl isomerase"/>
    <property type="match status" value="1"/>
</dbReference>
<name>A0AAW0UN59_SCYPA</name>
<dbReference type="InterPro" id="IPR001320">
    <property type="entry name" value="Iontro_rcpt_C"/>
</dbReference>
<evidence type="ECO:0000256" key="14">
    <source>
        <dbReference type="ARBA" id="ARBA00023170"/>
    </source>
</evidence>
<comment type="subcellular location">
    <subcellularLocation>
        <location evidence="2">Membrane</location>
        <topology evidence="2">Multi-pass membrane protein</topology>
    </subcellularLocation>
</comment>
<keyword evidence="13 21" id="KW-0472">Membrane</keyword>
<evidence type="ECO:0000256" key="5">
    <source>
        <dbReference type="ARBA" id="ARBA00022448"/>
    </source>
</evidence>
<proteinExistence type="inferred from homology"/>
<dbReference type="FunFam" id="1.25.40.10:FF:000008">
    <property type="entry name" value="Peptidylprolyl isomerase"/>
    <property type="match status" value="1"/>
</dbReference>
<evidence type="ECO:0000256" key="15">
    <source>
        <dbReference type="ARBA" id="ARBA00023180"/>
    </source>
</evidence>
<dbReference type="PANTHER" id="PTHR46512:SF9">
    <property type="entry name" value="PEPTIDYLPROLYL ISOMERASE"/>
    <property type="match status" value="1"/>
</dbReference>
<dbReference type="InterPro" id="IPR046357">
    <property type="entry name" value="PPIase_dom_sf"/>
</dbReference>
<evidence type="ECO:0000256" key="2">
    <source>
        <dbReference type="ARBA" id="ARBA00004141"/>
    </source>
</evidence>
<dbReference type="Pfam" id="PF00060">
    <property type="entry name" value="Lig_chan"/>
    <property type="match status" value="1"/>
</dbReference>
<evidence type="ECO:0000259" key="22">
    <source>
        <dbReference type="PROSITE" id="PS50059"/>
    </source>
</evidence>
<evidence type="ECO:0000256" key="6">
    <source>
        <dbReference type="ARBA" id="ARBA00022692"/>
    </source>
</evidence>
<gene>
    <name evidence="23" type="ORF">O3P69_001015</name>
</gene>
<evidence type="ECO:0000313" key="23">
    <source>
        <dbReference type="EMBL" id="KAK8401579.1"/>
    </source>
</evidence>
<keyword evidence="16 19" id="KW-0413">Isomerase</keyword>
<keyword evidence="8 20" id="KW-0802">TPR repeat</keyword>
<dbReference type="GO" id="GO:0003755">
    <property type="term" value="F:peptidyl-prolyl cis-trans isomerase activity"/>
    <property type="evidence" value="ECO:0007669"/>
    <property type="project" value="UniProtKB-KW"/>
</dbReference>
<dbReference type="GO" id="GO:0015276">
    <property type="term" value="F:ligand-gated monoatomic ion channel activity"/>
    <property type="evidence" value="ECO:0007669"/>
    <property type="project" value="InterPro"/>
</dbReference>
<feature type="domain" description="PPIase FKBP-type" evidence="22">
    <location>
        <begin position="64"/>
        <end position="153"/>
    </location>
</feature>
<keyword evidence="11" id="KW-0406">Ion transport</keyword>
<dbReference type="EC" id="5.2.1.8" evidence="4 19"/>
<keyword evidence="9 21" id="KW-1133">Transmembrane helix</keyword>
<dbReference type="SUPFAM" id="SSF54534">
    <property type="entry name" value="FKBP-like"/>
    <property type="match status" value="2"/>
</dbReference>
<comment type="similarity">
    <text evidence="3">Belongs to the glutamate-gated ion channel (TC 1.A.10.1) family.</text>
</comment>
<dbReference type="InterPro" id="IPR050754">
    <property type="entry name" value="FKBP4/5/8-like"/>
</dbReference>
<evidence type="ECO:0000313" key="24">
    <source>
        <dbReference type="Proteomes" id="UP001487740"/>
    </source>
</evidence>
<keyword evidence="18" id="KW-0407">Ion channel</keyword>
<evidence type="ECO:0000256" key="13">
    <source>
        <dbReference type="ARBA" id="ARBA00023136"/>
    </source>
</evidence>
<keyword evidence="5" id="KW-0813">Transport</keyword>
<evidence type="ECO:0000256" key="4">
    <source>
        <dbReference type="ARBA" id="ARBA00013194"/>
    </source>
</evidence>
<keyword evidence="7" id="KW-0677">Repeat</keyword>
<dbReference type="InterPro" id="IPR011990">
    <property type="entry name" value="TPR-like_helical_dom_sf"/>
</dbReference>
<dbReference type="FunFam" id="3.10.50.40:FF:000006">
    <property type="entry name" value="Peptidyl-prolyl cis-trans isomerase"/>
    <property type="match status" value="1"/>
</dbReference>
<evidence type="ECO:0000256" key="9">
    <source>
        <dbReference type="ARBA" id="ARBA00022989"/>
    </source>
</evidence>
<comment type="caution">
    <text evidence="23">The sequence shown here is derived from an EMBL/GenBank/DDBJ whole genome shotgun (WGS) entry which is preliminary data.</text>
</comment>
<dbReference type="GO" id="GO:0043226">
    <property type="term" value="C:organelle"/>
    <property type="evidence" value="ECO:0007669"/>
    <property type="project" value="UniProtKB-ARBA"/>
</dbReference>
<dbReference type="EMBL" id="JARAKH010000008">
    <property type="protein sequence ID" value="KAK8401579.1"/>
    <property type="molecule type" value="Genomic_DNA"/>
</dbReference>
<comment type="catalytic activity">
    <reaction evidence="1 19">
        <text>[protein]-peptidylproline (omega=180) = [protein]-peptidylproline (omega=0)</text>
        <dbReference type="Rhea" id="RHEA:16237"/>
        <dbReference type="Rhea" id="RHEA-COMP:10747"/>
        <dbReference type="Rhea" id="RHEA-COMP:10748"/>
        <dbReference type="ChEBI" id="CHEBI:83833"/>
        <dbReference type="ChEBI" id="CHEBI:83834"/>
        <dbReference type="EC" id="5.2.1.8"/>
    </reaction>
</comment>
<dbReference type="SUPFAM" id="SSF53850">
    <property type="entry name" value="Periplasmic binding protein-like II"/>
    <property type="match status" value="1"/>
</dbReference>
<protein>
    <recommendedName>
        <fullName evidence="4 19">peptidylprolyl isomerase</fullName>
        <ecNumber evidence="4 19">5.2.1.8</ecNumber>
    </recommendedName>
</protein>
<keyword evidence="17" id="KW-1071">Ligand-gated ion channel</keyword>
<evidence type="ECO:0000256" key="20">
    <source>
        <dbReference type="PROSITE-ProRule" id="PRU00339"/>
    </source>
</evidence>
<evidence type="ECO:0000256" key="21">
    <source>
        <dbReference type="SAM" id="Phobius"/>
    </source>
</evidence>
<dbReference type="Pfam" id="PF10613">
    <property type="entry name" value="Lig_chan-Glu_bd"/>
    <property type="match status" value="1"/>
</dbReference>
<dbReference type="Gene3D" id="3.10.50.40">
    <property type="match status" value="2"/>
</dbReference>
<evidence type="ECO:0000256" key="17">
    <source>
        <dbReference type="ARBA" id="ARBA00023286"/>
    </source>
</evidence>
<dbReference type="SMART" id="SM00079">
    <property type="entry name" value="PBPe"/>
    <property type="match status" value="1"/>
</dbReference>
<keyword evidence="12 19" id="KW-0697">Rotamase</keyword>
<evidence type="ECO:0000256" key="1">
    <source>
        <dbReference type="ARBA" id="ARBA00000971"/>
    </source>
</evidence>
<dbReference type="SUPFAM" id="SSF81324">
    <property type="entry name" value="Voltage-gated potassium channels"/>
    <property type="match status" value="1"/>
</dbReference>
<evidence type="ECO:0000256" key="16">
    <source>
        <dbReference type="ARBA" id="ARBA00023235"/>
    </source>
</evidence>
<dbReference type="SUPFAM" id="SSF48452">
    <property type="entry name" value="TPR-like"/>
    <property type="match status" value="1"/>
</dbReference>
<evidence type="ECO:0000256" key="12">
    <source>
        <dbReference type="ARBA" id="ARBA00023110"/>
    </source>
</evidence>
<dbReference type="InterPro" id="IPR001179">
    <property type="entry name" value="PPIase_FKBP_dom"/>
</dbReference>
<evidence type="ECO:0000256" key="8">
    <source>
        <dbReference type="ARBA" id="ARBA00022803"/>
    </source>
</evidence>
<dbReference type="SMART" id="SM00918">
    <property type="entry name" value="Lig_chan-Glu_bd"/>
    <property type="match status" value="1"/>
</dbReference>
<keyword evidence="15" id="KW-0325">Glycoprotein</keyword>
<accession>A0AAW0UN59</accession>
<dbReference type="InterPro" id="IPR019594">
    <property type="entry name" value="Glu/Gly-bd"/>
</dbReference>
<evidence type="ECO:0000256" key="11">
    <source>
        <dbReference type="ARBA" id="ARBA00023065"/>
    </source>
</evidence>
<sequence length="1317" mass="145944">MSWRLLRPDRGGGGVLPTREVPSLCSMEGEEQKTQAMDLTPEQNGGVIKEILKHGEGDSGPLQGDRVSVHYIGILAEDGSKFDSSRESGKRFEFTLGRGEVIKGWDLGVATMKKGEIARLTCKSEYAYGEVGSPTKIPANATLIFEIELFEWHGEDLSSKKDGGIIRRILVAGEGYLTPNDGAIVNVRLVGRVNGTVFDDREVKFPLGEGTEYNIPEGLERSLERFKKGEKSTIKLSPKYAFGSAGNVSIGVPPGAYLDYEVEMCSFEKAKESWEMDQEEKIEHAKICKDRGSEFFKQEKYRLAVKQYKKILDFLQYDNGLSDEKKAESRSILLAGQLNLAMTYLKLHDNPRARDHATKALEMDSCNVKAYFRRGQANLNMGEAEFAEKDFQICLDLDHNNKAAKHQLQRCGLQIKANKQKEKKLYSGMFDKFARQDRAREEAEARRRLDIMSGDLGEWGKAEEKKDSDKCELSELVNIDASLTLSDEAEVLVMYEGCGKAAGIGAMLASPTTHLLRLPCRVASVSSTSTSASVSSHSFPVVVIASCSVIDTVISSLATNTSVEGSPILPVPSTACPAESQVKVSAATFALHPIERVLNILLSWMTYHSWNTLTVLHDRFLDHVTFAFFLKRLLAETAHLGTRLSFREVPSDASNETVAEVVATIVDAWRNHGANRVAVIASEETVVHLLHMIPGFEVEDGESDCDWLIFASTEASVPHKYKPTNGHNVFFVDTPVYMTLEERSQAAVRMARDFADTCRAPQLPDVMVYVRRPDYEAELVPKVTLGRPRPRLVPAFMWTPPPAHPSWAYGRIRPLSSYEQYLLYGAHLTVATVGGSPFIEPLGQPNKNITGQEERPDYLPPHINCSQPQAFSGFLVDMLKVISKQMNFTFELYEVCDKAYGRVEDGRWTGVVGEVVRGHAHLGLANLGANYGRSHAIAFPRISTSYGGAGIIVRRPESTAKDRLTVYMLPFSSGVWAFLLVSIPIASLTMYLATIPRRRLHRNLLSLLSAWRGPDGVRKPSLVPSSPVKIFVTSASENANRTRLWDVGASWSALMLRGKGGEKSEAKEEEEDEPRSFLDGLWFAFTVLMQQGQEVMPSSGVARAVFGVVWVSSVILYAAYTSNLVSHFTVTRLSLPVNNLEELVNSDYKFGTRPGSVYIDNFKASDSGVYQAASHKLQSFGTSVLMPTYEDAIRRTLQGSYAFIGDSVVLDYYQRKDCDLVLLKQRLFPTMSSIALPHGSPLLPAFNYYLSLMSESGILEKLRQKWWSAQPCPSSATLTAYHSISMMEVFSALVVMGAGLIVALMVCCLECARPPHP</sequence>
<feature type="repeat" description="TPR" evidence="20">
    <location>
        <begin position="368"/>
        <end position="401"/>
    </location>
</feature>
<dbReference type="PANTHER" id="PTHR46512">
    <property type="entry name" value="PEPTIDYLPROLYL ISOMERASE"/>
    <property type="match status" value="1"/>
</dbReference>
<dbReference type="PROSITE" id="PS50005">
    <property type="entry name" value="TPR"/>
    <property type="match status" value="1"/>
</dbReference>
<feature type="transmembrane region" description="Helical" evidence="21">
    <location>
        <begin position="974"/>
        <end position="993"/>
    </location>
</feature>
<reference evidence="23 24" key="1">
    <citation type="submission" date="2023-03" db="EMBL/GenBank/DDBJ databases">
        <title>High-quality genome of Scylla paramamosain provides insights in environmental adaptation.</title>
        <authorList>
            <person name="Zhang L."/>
        </authorList>
    </citation>
    <scope>NUCLEOTIDE SEQUENCE [LARGE SCALE GENOMIC DNA]</scope>
    <source>
        <strain evidence="23">LZ_2023a</strain>
        <tissue evidence="23">Muscle</tissue>
    </source>
</reference>
<keyword evidence="10" id="KW-0175">Coiled coil</keyword>